<dbReference type="Proteomes" id="UP000254771">
    <property type="component" value="Unassembled WGS sequence"/>
</dbReference>
<dbReference type="GO" id="GO:0005198">
    <property type="term" value="F:structural molecule activity"/>
    <property type="evidence" value="ECO:0007669"/>
    <property type="project" value="InterPro"/>
</dbReference>
<dbReference type="GO" id="GO:0019068">
    <property type="term" value="P:virion assembly"/>
    <property type="evidence" value="ECO:0007669"/>
    <property type="project" value="InterPro"/>
</dbReference>
<dbReference type="Pfam" id="PF05136">
    <property type="entry name" value="Phage_portal_2"/>
    <property type="match status" value="1"/>
</dbReference>
<dbReference type="InterPro" id="IPR006429">
    <property type="entry name" value="Phage_lambda_portal"/>
</dbReference>
<protein>
    <submittedName>
        <fullName evidence="2">Phage portal protein</fullName>
    </submittedName>
</protein>
<proteinExistence type="predicted"/>
<dbReference type="AlphaFoldDB" id="A0A370DPW3"/>
<name>A0A370DPW3_9GAMM</name>
<dbReference type="EMBL" id="QFXE01000010">
    <property type="protein sequence ID" value="RDH86424.1"/>
    <property type="molecule type" value="Genomic_DNA"/>
</dbReference>
<sequence>MVDRAISYLSPGWAVRRAHARRVLSYYEAAKPSTLQKQRKETGSADVAVRRAGAAMRQQARHLEQNHDIARGVLSTLVNNVVGPAGIGVEPQPRTKDGEIHDVFARQIEQLYKEWCKRPEVTWIHNWPAAQRLTARTWFRDGEALGKKLVGPIPSLDHGTNVPFSLELLEPDYLPLDYDDEGRRIIQGIEHNGWRRPTVYHIYKAHPGNGHLIRTYAGNTTRVPAAKMLHLALRDRLGQARGVTVFASIMSRLDDLKDYEESERIAAKVAASMAGYIKKGVPDQYEQDVDEDGNSAARDLRFRPGMIFDDLAPGEEIGTIDTSRPNSGLEGHRNGQLRALASGPGVTYSSVSKDYNGSYSSQRQELVEGWIAYGVLSDEFVGKFVQPVYEDFIQAALLAGQLVIPSDVDPKTVDDALYITPQMPWIDPDKEAKGWERLERNGHASGPEIVRRRGRSPRDVFEQEKVWRRKWREAGEMITADPATEQTTEIPDDEEKEDENRRQA</sequence>
<feature type="region of interest" description="Disordered" evidence="1">
    <location>
        <begin position="476"/>
        <end position="504"/>
    </location>
</feature>
<dbReference type="NCBIfam" id="TIGR01539">
    <property type="entry name" value="portal_lambda"/>
    <property type="match status" value="1"/>
</dbReference>
<gene>
    <name evidence="2" type="ORF">DIZ78_09425</name>
</gene>
<accession>A0A370DPW3</accession>
<keyword evidence="3" id="KW-1185">Reference proteome</keyword>
<evidence type="ECO:0000313" key="3">
    <source>
        <dbReference type="Proteomes" id="UP000254771"/>
    </source>
</evidence>
<reference evidence="2 3" key="1">
    <citation type="journal article" date="2018" name="ISME J.">
        <title>Endosymbiont genomes yield clues of tubeworm success.</title>
        <authorList>
            <person name="Li Y."/>
            <person name="Liles M.R."/>
            <person name="Halanych K.M."/>
        </authorList>
    </citation>
    <scope>NUCLEOTIDE SEQUENCE [LARGE SCALE GENOMIC DNA]</scope>
    <source>
        <strain evidence="2">A1462</strain>
    </source>
</reference>
<comment type="caution">
    <text evidence="2">The sequence shown here is derived from an EMBL/GenBank/DDBJ whole genome shotgun (WGS) entry which is preliminary data.</text>
</comment>
<organism evidence="2 3">
    <name type="scientific">endosymbiont of Escarpia spicata</name>
    <dbReference type="NCBI Taxonomy" id="2200908"/>
    <lineage>
        <taxon>Bacteria</taxon>
        <taxon>Pseudomonadati</taxon>
        <taxon>Pseudomonadota</taxon>
        <taxon>Gammaproteobacteria</taxon>
        <taxon>sulfur-oxidizing symbionts</taxon>
    </lineage>
</organism>
<evidence type="ECO:0000256" key="1">
    <source>
        <dbReference type="SAM" id="MobiDB-lite"/>
    </source>
</evidence>
<evidence type="ECO:0000313" key="2">
    <source>
        <dbReference type="EMBL" id="RDH86424.1"/>
    </source>
</evidence>